<dbReference type="RefSeq" id="WP_184789185.1">
    <property type="nucleotide sequence ID" value="NZ_BONT01000046.1"/>
</dbReference>
<feature type="domain" description="Acyltransferase 3" evidence="2">
    <location>
        <begin position="7"/>
        <end position="345"/>
    </location>
</feature>
<name>A0A841FSS5_9ACTN</name>
<feature type="transmembrane region" description="Helical" evidence="1">
    <location>
        <begin position="12"/>
        <end position="30"/>
    </location>
</feature>
<feature type="transmembrane region" description="Helical" evidence="1">
    <location>
        <begin position="329"/>
        <end position="349"/>
    </location>
</feature>
<keyword evidence="4" id="KW-1185">Reference proteome</keyword>
<evidence type="ECO:0000313" key="3">
    <source>
        <dbReference type="EMBL" id="MBB6036367.1"/>
    </source>
</evidence>
<dbReference type="Proteomes" id="UP000548476">
    <property type="component" value="Unassembled WGS sequence"/>
</dbReference>
<feature type="transmembrane region" description="Helical" evidence="1">
    <location>
        <begin position="126"/>
        <end position="149"/>
    </location>
</feature>
<dbReference type="InterPro" id="IPR002656">
    <property type="entry name" value="Acyl_transf_3_dom"/>
</dbReference>
<feature type="transmembrane region" description="Helical" evidence="1">
    <location>
        <begin position="156"/>
        <end position="175"/>
    </location>
</feature>
<gene>
    <name evidence="3" type="ORF">HNR73_004235</name>
</gene>
<feature type="transmembrane region" description="Helical" evidence="1">
    <location>
        <begin position="209"/>
        <end position="230"/>
    </location>
</feature>
<proteinExistence type="predicted"/>
<keyword evidence="1" id="KW-0812">Transmembrane</keyword>
<evidence type="ECO:0000256" key="1">
    <source>
        <dbReference type="SAM" id="Phobius"/>
    </source>
</evidence>
<feature type="transmembrane region" description="Helical" evidence="1">
    <location>
        <begin position="92"/>
        <end position="114"/>
    </location>
</feature>
<dbReference type="EMBL" id="JACHGT010000008">
    <property type="protein sequence ID" value="MBB6036367.1"/>
    <property type="molecule type" value="Genomic_DNA"/>
</dbReference>
<comment type="caution">
    <text evidence="3">The sequence shown here is derived from an EMBL/GenBank/DDBJ whole genome shotgun (WGS) entry which is preliminary data.</text>
</comment>
<protein>
    <submittedName>
        <fullName evidence="3">Fucose 4-O-acetylase-like acetyltransferase</fullName>
    </submittedName>
</protein>
<dbReference type="GO" id="GO:0016747">
    <property type="term" value="F:acyltransferase activity, transferring groups other than amino-acyl groups"/>
    <property type="evidence" value="ECO:0007669"/>
    <property type="project" value="InterPro"/>
</dbReference>
<accession>A0A841FSS5</accession>
<feature type="transmembrane region" description="Helical" evidence="1">
    <location>
        <begin position="289"/>
        <end position="309"/>
    </location>
</feature>
<keyword evidence="1" id="KW-1133">Transmembrane helix</keyword>
<evidence type="ECO:0000313" key="4">
    <source>
        <dbReference type="Proteomes" id="UP000548476"/>
    </source>
</evidence>
<organism evidence="3 4">
    <name type="scientific">Phytomonospora endophytica</name>
    <dbReference type="NCBI Taxonomy" id="714109"/>
    <lineage>
        <taxon>Bacteria</taxon>
        <taxon>Bacillati</taxon>
        <taxon>Actinomycetota</taxon>
        <taxon>Actinomycetes</taxon>
        <taxon>Micromonosporales</taxon>
        <taxon>Micromonosporaceae</taxon>
        <taxon>Phytomonospora</taxon>
    </lineage>
</organism>
<dbReference type="Pfam" id="PF01757">
    <property type="entry name" value="Acyl_transf_3"/>
    <property type="match status" value="1"/>
</dbReference>
<dbReference type="AlphaFoldDB" id="A0A841FSS5"/>
<keyword evidence="3" id="KW-0808">Transferase</keyword>
<evidence type="ECO:0000259" key="2">
    <source>
        <dbReference type="Pfam" id="PF01757"/>
    </source>
</evidence>
<feature type="transmembrane region" description="Helical" evidence="1">
    <location>
        <begin position="181"/>
        <end position="197"/>
    </location>
</feature>
<sequence>MTPARDRYLDLLRVASLAVVVLSHLAFTVVKWTDAGPRTTSPLEFVPGLWIVTWLLQVMPLFFYIGGYAHLRSWQAYRGGITRFTLTRLRALLVPAAVLAGVWAVAGVGLTFVYDSETVARTVKLVLSPLWFLGVYAMLVALLPLALWIHRRAGALALPVLAAAAIVVDVLRFGFGVEGAGWANLVIVWGLAHQAGLSHERWRAMPRKAALACTATGLAVLTWLVAGLGYPGAMVGVPGRAFSNMTPPTVAIVALLAVQIGLMALLRPAADRWLAKPRPARAVDTANRYALPVFLFHTTGAALFLYGLYRATGIALVDTTADAGWWSTRPVMLAGSALCTAVVVAAFGVGRRRRRQSTAQRHEHTPRVHAEA</sequence>
<feature type="transmembrane region" description="Helical" evidence="1">
    <location>
        <begin position="250"/>
        <end position="269"/>
    </location>
</feature>
<feature type="transmembrane region" description="Helical" evidence="1">
    <location>
        <begin position="50"/>
        <end position="71"/>
    </location>
</feature>
<reference evidence="3 4" key="1">
    <citation type="submission" date="2020-08" db="EMBL/GenBank/DDBJ databases">
        <title>Genomic Encyclopedia of Type Strains, Phase IV (KMG-IV): sequencing the most valuable type-strain genomes for metagenomic binning, comparative biology and taxonomic classification.</title>
        <authorList>
            <person name="Goeker M."/>
        </authorList>
    </citation>
    <scope>NUCLEOTIDE SEQUENCE [LARGE SCALE GENOMIC DNA]</scope>
    <source>
        <strain evidence="3 4">YIM 65646</strain>
    </source>
</reference>
<keyword evidence="1" id="KW-0472">Membrane</keyword>